<dbReference type="Proteomes" id="UP000092445">
    <property type="component" value="Unassembled WGS sequence"/>
</dbReference>
<dbReference type="AlphaFoldDB" id="A0A1A9ZDJ9"/>
<sequence length="145" mass="15399">MSVNNMYATYHATSSSRGRVVAKFVCVNDVDVLQHRDAVINDFAAVVAAAAVAAVGQILRRQQHHQQWPALDVADVGVDDDCGGGAPVVADALNDAKPTAVGGVWRAIDGPLQRMTRRRPQPGKFDKNELAVAGVVVLVNASEDE</sequence>
<keyword evidence="2" id="KW-1185">Reference proteome</keyword>
<dbReference type="VEuPathDB" id="VectorBase:GPAI011411"/>
<evidence type="ECO:0000313" key="2">
    <source>
        <dbReference type="Proteomes" id="UP000092445"/>
    </source>
</evidence>
<reference evidence="1" key="2">
    <citation type="submission" date="2020-05" db="UniProtKB">
        <authorList>
            <consortium name="EnsemblMetazoa"/>
        </authorList>
    </citation>
    <scope>IDENTIFICATION</scope>
    <source>
        <strain evidence="1">IAEA</strain>
    </source>
</reference>
<proteinExistence type="predicted"/>
<dbReference type="EnsemblMetazoa" id="GPAI011411-RA">
    <property type="protein sequence ID" value="GPAI011411-PA"/>
    <property type="gene ID" value="GPAI011411"/>
</dbReference>
<organism evidence="1 2">
    <name type="scientific">Glossina pallidipes</name>
    <name type="common">Tsetse fly</name>
    <dbReference type="NCBI Taxonomy" id="7398"/>
    <lineage>
        <taxon>Eukaryota</taxon>
        <taxon>Metazoa</taxon>
        <taxon>Ecdysozoa</taxon>
        <taxon>Arthropoda</taxon>
        <taxon>Hexapoda</taxon>
        <taxon>Insecta</taxon>
        <taxon>Pterygota</taxon>
        <taxon>Neoptera</taxon>
        <taxon>Endopterygota</taxon>
        <taxon>Diptera</taxon>
        <taxon>Brachycera</taxon>
        <taxon>Muscomorpha</taxon>
        <taxon>Hippoboscoidea</taxon>
        <taxon>Glossinidae</taxon>
        <taxon>Glossina</taxon>
    </lineage>
</organism>
<name>A0A1A9ZDJ9_GLOPL</name>
<accession>A0A1A9ZDJ9</accession>
<reference evidence="2" key="1">
    <citation type="submission" date="2014-03" db="EMBL/GenBank/DDBJ databases">
        <authorList>
            <person name="Aksoy S."/>
            <person name="Warren W."/>
            <person name="Wilson R.K."/>
        </authorList>
    </citation>
    <scope>NUCLEOTIDE SEQUENCE [LARGE SCALE GENOMIC DNA]</scope>
    <source>
        <strain evidence="2">IAEA</strain>
    </source>
</reference>
<protein>
    <submittedName>
        <fullName evidence="1">Uncharacterized protein</fullName>
    </submittedName>
</protein>
<evidence type="ECO:0000313" key="1">
    <source>
        <dbReference type="EnsemblMetazoa" id="GPAI011411-PA"/>
    </source>
</evidence>